<evidence type="ECO:0000313" key="1">
    <source>
        <dbReference type="EMBL" id="EIW77629.1"/>
    </source>
</evidence>
<proteinExistence type="predicted"/>
<sequence>MTKRLTLERSLFVFRRSDSNTIATTRRSKRIKACSSRWLPLRSKNRIHSLHSQSFNSTTLTPSTMPSAISNDTLKNISHLIGIPKEKLEALPKDTLEKSVIGFEHARHAKDVAFNANVSTLKAAKVALTVTNFYTATIGVTITDFADSVPTPAGIDGTGSVGSRPDIEGDLVFKQGVTEDDFLSKTNKADVDVSAEGIAVVLFYQNSGSGITPDNYLGKFSATDLNGTGSFTGSASVTWNRTGGPKPVGPKAGTATVNITSYSDATITIYVTSFAKTVPAPAKVNGTGSNGTRTVSGNLTIVSGKTESDFISNANAAEVTLLSSGELTVKVYENQGSGITAANILGTFSGTDLHGTGNFTGSASQLTWTSTDDY</sequence>
<dbReference type="GeneID" id="19205849"/>
<comment type="caution">
    <text evidence="1">The sequence shown here is derived from an EMBL/GenBank/DDBJ whole genome shotgun (WGS) entry which is preliminary data.</text>
</comment>
<dbReference type="RefSeq" id="XP_007772016.1">
    <property type="nucleotide sequence ID" value="XM_007773826.1"/>
</dbReference>
<keyword evidence="2" id="KW-1185">Reference proteome</keyword>
<dbReference type="KEGG" id="cput:CONPUDRAFT_167747"/>
<dbReference type="EMBL" id="JH711583">
    <property type="protein sequence ID" value="EIW77629.1"/>
    <property type="molecule type" value="Genomic_DNA"/>
</dbReference>
<accession>A0A5M3MED3</accession>
<name>A0A5M3MED3_CONPW</name>
<evidence type="ECO:0000313" key="2">
    <source>
        <dbReference type="Proteomes" id="UP000053558"/>
    </source>
</evidence>
<organism evidence="1 2">
    <name type="scientific">Coniophora puteana (strain RWD-64-598)</name>
    <name type="common">Brown rot fungus</name>
    <dbReference type="NCBI Taxonomy" id="741705"/>
    <lineage>
        <taxon>Eukaryota</taxon>
        <taxon>Fungi</taxon>
        <taxon>Dikarya</taxon>
        <taxon>Basidiomycota</taxon>
        <taxon>Agaricomycotina</taxon>
        <taxon>Agaricomycetes</taxon>
        <taxon>Agaricomycetidae</taxon>
        <taxon>Boletales</taxon>
        <taxon>Coniophorineae</taxon>
        <taxon>Coniophoraceae</taxon>
        <taxon>Coniophora</taxon>
    </lineage>
</organism>
<protein>
    <submittedName>
        <fullName evidence="1">Uncharacterized protein</fullName>
    </submittedName>
</protein>
<reference evidence="2" key="1">
    <citation type="journal article" date="2012" name="Science">
        <title>The Paleozoic origin of enzymatic lignin decomposition reconstructed from 31 fungal genomes.</title>
        <authorList>
            <person name="Floudas D."/>
            <person name="Binder M."/>
            <person name="Riley R."/>
            <person name="Barry K."/>
            <person name="Blanchette R.A."/>
            <person name="Henrissat B."/>
            <person name="Martinez A.T."/>
            <person name="Otillar R."/>
            <person name="Spatafora J.W."/>
            <person name="Yadav J.S."/>
            <person name="Aerts A."/>
            <person name="Benoit I."/>
            <person name="Boyd A."/>
            <person name="Carlson A."/>
            <person name="Copeland A."/>
            <person name="Coutinho P.M."/>
            <person name="de Vries R.P."/>
            <person name="Ferreira P."/>
            <person name="Findley K."/>
            <person name="Foster B."/>
            <person name="Gaskell J."/>
            <person name="Glotzer D."/>
            <person name="Gorecki P."/>
            <person name="Heitman J."/>
            <person name="Hesse C."/>
            <person name="Hori C."/>
            <person name="Igarashi K."/>
            <person name="Jurgens J.A."/>
            <person name="Kallen N."/>
            <person name="Kersten P."/>
            <person name="Kohler A."/>
            <person name="Kuees U."/>
            <person name="Kumar T.K.A."/>
            <person name="Kuo A."/>
            <person name="LaButti K."/>
            <person name="Larrondo L.F."/>
            <person name="Lindquist E."/>
            <person name="Ling A."/>
            <person name="Lombard V."/>
            <person name="Lucas S."/>
            <person name="Lundell T."/>
            <person name="Martin R."/>
            <person name="McLaughlin D.J."/>
            <person name="Morgenstern I."/>
            <person name="Morin E."/>
            <person name="Murat C."/>
            <person name="Nagy L.G."/>
            <person name="Nolan M."/>
            <person name="Ohm R.A."/>
            <person name="Patyshakuliyeva A."/>
            <person name="Rokas A."/>
            <person name="Ruiz-Duenas F.J."/>
            <person name="Sabat G."/>
            <person name="Salamov A."/>
            <person name="Samejima M."/>
            <person name="Schmutz J."/>
            <person name="Slot J.C."/>
            <person name="St John F."/>
            <person name="Stenlid J."/>
            <person name="Sun H."/>
            <person name="Sun S."/>
            <person name="Syed K."/>
            <person name="Tsang A."/>
            <person name="Wiebenga A."/>
            <person name="Young D."/>
            <person name="Pisabarro A."/>
            <person name="Eastwood D.C."/>
            <person name="Martin F."/>
            <person name="Cullen D."/>
            <person name="Grigoriev I.V."/>
            <person name="Hibbett D.S."/>
        </authorList>
    </citation>
    <scope>NUCLEOTIDE SEQUENCE [LARGE SCALE GENOMIC DNA]</scope>
    <source>
        <strain evidence="2">RWD-64-598 SS2</strain>
    </source>
</reference>
<dbReference type="AlphaFoldDB" id="A0A5M3MED3"/>
<gene>
    <name evidence="1" type="ORF">CONPUDRAFT_167747</name>
</gene>
<dbReference type="Proteomes" id="UP000053558">
    <property type="component" value="Unassembled WGS sequence"/>
</dbReference>